<evidence type="ECO:0000313" key="3">
    <source>
        <dbReference type="Proteomes" id="UP000225564"/>
    </source>
</evidence>
<sequence length="252" mass="27334">MSLFAKAQSQATQVKVENKDSLGGGFTFEGGIHPAGVKMMYLDAWGSGALFVAIELGVLVDGQEKTYKENITISNGAGEFTYKDKQSGEDKPMPGYATVDNLLKILTGKGFSEQAPEVKSVKVYNAEAQAEVNEDREVFVEALRQKFHGGFILANVDKTKKNDNWQPGMDKKLRYLPTGETKLVNELAYLFDEDMKTIVEIEAGKEAKFHEGWAEKFTGKTIEKAKGVGKGAPTAGAPAQAQAAATDSPLFP</sequence>
<accession>A0A1W6JV10</accession>
<evidence type="ECO:0000256" key="1">
    <source>
        <dbReference type="SAM" id="MobiDB-lite"/>
    </source>
</evidence>
<proteinExistence type="predicted"/>
<reference evidence="2 3" key="1">
    <citation type="submission" date="2017-02" db="EMBL/GenBank/DDBJ databases">
        <title>Comeplete genome sequence of Bacteriophage pVco-5, that infects Vibrio corallilyticus.</title>
        <authorList>
            <person name="Kim H.J."/>
            <person name="Park S.C."/>
        </authorList>
    </citation>
    <scope>NUCLEOTIDE SEQUENCE [LARGE SCALE GENOMIC DNA]</scope>
</reference>
<protein>
    <recommendedName>
        <fullName evidence="4">SsDNA binding protein</fullName>
    </recommendedName>
</protein>
<keyword evidence="3" id="KW-1185">Reference proteome</keyword>
<evidence type="ECO:0000313" key="2">
    <source>
        <dbReference type="EMBL" id="ARM71092.1"/>
    </source>
</evidence>
<organism evidence="2 3">
    <name type="scientific">Vibrio phage pVco-5</name>
    <dbReference type="NCBI Taxonomy" id="1965485"/>
    <lineage>
        <taxon>Viruses</taxon>
        <taxon>Duplodnaviria</taxon>
        <taxon>Heunggongvirae</taxon>
        <taxon>Uroviricota</taxon>
        <taxon>Caudoviricetes</taxon>
        <taxon>Schitoviridae</taxon>
        <taxon>Vicoquintavirus</taxon>
        <taxon>Vicoquintavirus Pvco5</taxon>
    </lineage>
</organism>
<feature type="region of interest" description="Disordered" evidence="1">
    <location>
        <begin position="227"/>
        <end position="252"/>
    </location>
</feature>
<dbReference type="Proteomes" id="UP000225564">
    <property type="component" value="Segment"/>
</dbReference>
<feature type="compositionally biased region" description="Low complexity" evidence="1">
    <location>
        <begin position="231"/>
        <end position="246"/>
    </location>
</feature>
<dbReference type="EMBL" id="KY612839">
    <property type="protein sequence ID" value="ARM71092.1"/>
    <property type="molecule type" value="Genomic_DNA"/>
</dbReference>
<gene>
    <name evidence="2" type="ORF">pVco5_104</name>
</gene>
<name>A0A1W6JV10_9CAUD</name>
<evidence type="ECO:0008006" key="4">
    <source>
        <dbReference type="Google" id="ProtNLM"/>
    </source>
</evidence>